<sequence>MTERNGPAKLKDVAEAAGVSISTVSRVFSNPERLSPATVQHVREVAQRLRYAPNVVARALITGVAANIGLVVPDITNPYMTRLLKAAQGRSRASNVGLLVADTDDSAEIERQVAEQLARQARGLILCAPRMSASHIRDLASMVPLVIINRVVDGVPAVYTDSRQALREFVDELVGLGHRRFAYLPGPTRSWANRQRQQAIGQRAARHGAELVVLEPTAATYEDGIGAASAVADAGVTAVLAFDDVLASGLMEGLRRAGLTVPGDVSVVGHDDVLAELTRPGLATVRAQAERVGRLAAERLLDPDGEVERTESMAIHAETVRRDSIAPPSTRHVSS</sequence>
<evidence type="ECO:0000313" key="6">
    <source>
        <dbReference type="Proteomes" id="UP000625527"/>
    </source>
</evidence>
<organism evidence="5 6">
    <name type="scientific">Myceligenerans pegani</name>
    <dbReference type="NCBI Taxonomy" id="2776917"/>
    <lineage>
        <taxon>Bacteria</taxon>
        <taxon>Bacillati</taxon>
        <taxon>Actinomycetota</taxon>
        <taxon>Actinomycetes</taxon>
        <taxon>Micrococcales</taxon>
        <taxon>Promicromonosporaceae</taxon>
        <taxon>Myceligenerans</taxon>
    </lineage>
</organism>
<dbReference type="CDD" id="cd01392">
    <property type="entry name" value="HTH_LacI"/>
    <property type="match status" value="1"/>
</dbReference>
<reference evidence="5 6" key="1">
    <citation type="submission" date="2020-10" db="EMBL/GenBank/DDBJ databases">
        <title>Myceligenerans pegani sp. nov., an endophytic actinomycete isolated from Peganum harmala L. in Xinjiang, China.</title>
        <authorList>
            <person name="Xin L."/>
        </authorList>
    </citation>
    <scope>NUCLEOTIDE SEQUENCE [LARGE SCALE GENOMIC DNA]</scope>
    <source>
        <strain evidence="5 6">TRM65318</strain>
    </source>
</reference>
<keyword evidence="2 5" id="KW-0238">DNA-binding</keyword>
<dbReference type="PANTHER" id="PTHR30146:SF138">
    <property type="entry name" value="TRANSCRIPTIONAL REGULATORY PROTEIN"/>
    <property type="match status" value="1"/>
</dbReference>
<keyword evidence="3" id="KW-0804">Transcription</keyword>
<dbReference type="Gene3D" id="1.10.260.40">
    <property type="entry name" value="lambda repressor-like DNA-binding domains"/>
    <property type="match status" value="1"/>
</dbReference>
<dbReference type="InterPro" id="IPR046335">
    <property type="entry name" value="LacI/GalR-like_sensor"/>
</dbReference>
<dbReference type="CDD" id="cd06267">
    <property type="entry name" value="PBP1_LacI_sugar_binding-like"/>
    <property type="match status" value="1"/>
</dbReference>
<dbReference type="SUPFAM" id="SSF53822">
    <property type="entry name" value="Periplasmic binding protein-like I"/>
    <property type="match status" value="1"/>
</dbReference>
<dbReference type="GO" id="GO:0003677">
    <property type="term" value="F:DNA binding"/>
    <property type="evidence" value="ECO:0007669"/>
    <property type="project" value="UniProtKB-KW"/>
</dbReference>
<evidence type="ECO:0000256" key="1">
    <source>
        <dbReference type="ARBA" id="ARBA00023015"/>
    </source>
</evidence>
<dbReference type="Pfam" id="PF00356">
    <property type="entry name" value="LacI"/>
    <property type="match status" value="1"/>
</dbReference>
<dbReference type="InterPro" id="IPR010982">
    <property type="entry name" value="Lambda_DNA-bd_dom_sf"/>
</dbReference>
<evidence type="ECO:0000256" key="3">
    <source>
        <dbReference type="ARBA" id="ARBA00023163"/>
    </source>
</evidence>
<dbReference type="InterPro" id="IPR028082">
    <property type="entry name" value="Peripla_BP_I"/>
</dbReference>
<protein>
    <submittedName>
        <fullName evidence="5">LacI family DNA-binding transcriptional regulator</fullName>
    </submittedName>
</protein>
<dbReference type="Gene3D" id="3.40.50.2300">
    <property type="match status" value="2"/>
</dbReference>
<dbReference type="SUPFAM" id="SSF47413">
    <property type="entry name" value="lambda repressor-like DNA-binding domains"/>
    <property type="match status" value="1"/>
</dbReference>
<dbReference type="Proteomes" id="UP000625527">
    <property type="component" value="Unassembled WGS sequence"/>
</dbReference>
<name>A0ABR9MYW5_9MICO</name>
<dbReference type="RefSeq" id="WP_192863151.1">
    <property type="nucleotide sequence ID" value="NZ_JADAQT010000088.1"/>
</dbReference>
<proteinExistence type="predicted"/>
<evidence type="ECO:0000259" key="4">
    <source>
        <dbReference type="PROSITE" id="PS50932"/>
    </source>
</evidence>
<dbReference type="PANTHER" id="PTHR30146">
    <property type="entry name" value="LACI-RELATED TRANSCRIPTIONAL REPRESSOR"/>
    <property type="match status" value="1"/>
</dbReference>
<comment type="caution">
    <text evidence="5">The sequence shown here is derived from an EMBL/GenBank/DDBJ whole genome shotgun (WGS) entry which is preliminary data.</text>
</comment>
<dbReference type="PROSITE" id="PS50932">
    <property type="entry name" value="HTH_LACI_2"/>
    <property type="match status" value="1"/>
</dbReference>
<keyword evidence="6" id="KW-1185">Reference proteome</keyword>
<dbReference type="InterPro" id="IPR000843">
    <property type="entry name" value="HTH_LacI"/>
</dbReference>
<dbReference type="EMBL" id="JADAQT010000088">
    <property type="protein sequence ID" value="MBE1876582.1"/>
    <property type="molecule type" value="Genomic_DNA"/>
</dbReference>
<keyword evidence="1" id="KW-0805">Transcription regulation</keyword>
<dbReference type="SMART" id="SM00354">
    <property type="entry name" value="HTH_LACI"/>
    <property type="match status" value="1"/>
</dbReference>
<dbReference type="Pfam" id="PF13377">
    <property type="entry name" value="Peripla_BP_3"/>
    <property type="match status" value="1"/>
</dbReference>
<evidence type="ECO:0000256" key="2">
    <source>
        <dbReference type="ARBA" id="ARBA00023125"/>
    </source>
</evidence>
<gene>
    <name evidence="5" type="ORF">IHE71_12780</name>
</gene>
<feature type="domain" description="HTH lacI-type" evidence="4">
    <location>
        <begin position="8"/>
        <end position="62"/>
    </location>
</feature>
<accession>A0ABR9MYW5</accession>
<evidence type="ECO:0000313" key="5">
    <source>
        <dbReference type="EMBL" id="MBE1876582.1"/>
    </source>
</evidence>